<comment type="function">
    <text evidence="10">Involved in protein export. Participates in an early event of protein translocation.</text>
</comment>
<feature type="transmembrane region" description="Helical" evidence="10">
    <location>
        <begin position="53"/>
        <end position="72"/>
    </location>
</feature>
<organism evidence="12 13">
    <name type="scientific">Duncaniella dubosii</name>
    <dbReference type="NCBI Taxonomy" id="2518971"/>
    <lineage>
        <taxon>Bacteria</taxon>
        <taxon>Pseudomonadati</taxon>
        <taxon>Bacteroidota</taxon>
        <taxon>Bacteroidia</taxon>
        <taxon>Bacteroidales</taxon>
        <taxon>Muribaculaceae</taxon>
        <taxon>Duncaniella</taxon>
    </lineage>
</organism>
<evidence type="ECO:0000256" key="11">
    <source>
        <dbReference type="SAM" id="MobiDB-lite"/>
    </source>
</evidence>
<keyword evidence="6 10" id="KW-0653">Protein transport</keyword>
<keyword evidence="9 10" id="KW-0472">Membrane</keyword>
<reference evidence="13" key="1">
    <citation type="submission" date="2019-02" db="EMBL/GenBank/DDBJ databases">
        <title>Isolation and identification of novel species under the genus Muribaculum.</title>
        <authorList>
            <person name="Miyake S."/>
            <person name="Ding Y."/>
            <person name="Low A."/>
            <person name="Soh M."/>
            <person name="Seedorf H."/>
        </authorList>
    </citation>
    <scope>NUCLEOTIDE SEQUENCE [LARGE SCALE GENOMIC DNA]</scope>
    <source>
        <strain evidence="13">H5</strain>
    </source>
</reference>
<dbReference type="RefSeq" id="WP_136414339.1">
    <property type="nucleotide sequence ID" value="NZ_CBFGAE010000005.1"/>
</dbReference>
<dbReference type="EMBL" id="CP039396">
    <property type="protein sequence ID" value="QCD41585.1"/>
    <property type="molecule type" value="Genomic_DNA"/>
</dbReference>
<keyword evidence="7 10" id="KW-1133">Transmembrane helix</keyword>
<dbReference type="GO" id="GO:0009306">
    <property type="term" value="P:protein secretion"/>
    <property type="evidence" value="ECO:0007669"/>
    <property type="project" value="UniProtKB-UniRule"/>
</dbReference>
<gene>
    <name evidence="12" type="primary">secG</name>
    <name evidence="12" type="ORF">E7747_04310</name>
</gene>
<name>A0A4P7W2H5_9BACT</name>
<feature type="compositionally biased region" description="Low complexity" evidence="11">
    <location>
        <begin position="99"/>
        <end position="122"/>
    </location>
</feature>
<dbReference type="Proteomes" id="UP000297149">
    <property type="component" value="Chromosome"/>
</dbReference>
<keyword evidence="5 10" id="KW-0812">Transmembrane</keyword>
<evidence type="ECO:0000256" key="1">
    <source>
        <dbReference type="ARBA" id="ARBA00004651"/>
    </source>
</evidence>
<dbReference type="PANTHER" id="PTHR34182">
    <property type="entry name" value="PROTEIN-EXPORT MEMBRANE PROTEIN SECG"/>
    <property type="match status" value="1"/>
</dbReference>
<accession>A0A4P7W2H5</accession>
<keyword evidence="8 10" id="KW-0811">Translocation</keyword>
<dbReference type="GO" id="GO:0015450">
    <property type="term" value="F:protein-transporting ATPase activity"/>
    <property type="evidence" value="ECO:0007669"/>
    <property type="project" value="UniProtKB-UniRule"/>
</dbReference>
<evidence type="ECO:0000256" key="3">
    <source>
        <dbReference type="ARBA" id="ARBA00022448"/>
    </source>
</evidence>
<dbReference type="GO" id="GO:0005886">
    <property type="term" value="C:plasma membrane"/>
    <property type="evidence" value="ECO:0007669"/>
    <property type="project" value="UniProtKB-SubCell"/>
</dbReference>
<comment type="subcellular location">
    <subcellularLocation>
        <location evidence="1 10">Cell membrane</location>
        <topology evidence="1 10">Multi-pass membrane protein</topology>
    </subcellularLocation>
</comment>
<dbReference type="GO" id="GO:0065002">
    <property type="term" value="P:intracellular protein transmembrane transport"/>
    <property type="evidence" value="ECO:0007669"/>
    <property type="project" value="TreeGrafter"/>
</dbReference>
<evidence type="ECO:0000256" key="4">
    <source>
        <dbReference type="ARBA" id="ARBA00022475"/>
    </source>
</evidence>
<evidence type="ECO:0000313" key="13">
    <source>
        <dbReference type="Proteomes" id="UP000297149"/>
    </source>
</evidence>
<evidence type="ECO:0000256" key="10">
    <source>
        <dbReference type="RuleBase" id="RU365087"/>
    </source>
</evidence>
<comment type="similarity">
    <text evidence="2 10">Belongs to the SecG family.</text>
</comment>
<evidence type="ECO:0000256" key="9">
    <source>
        <dbReference type="ARBA" id="ARBA00023136"/>
    </source>
</evidence>
<dbReference type="PRINTS" id="PR01651">
    <property type="entry name" value="SECGEXPORT"/>
</dbReference>
<evidence type="ECO:0000313" key="12">
    <source>
        <dbReference type="EMBL" id="QCD41585.1"/>
    </source>
</evidence>
<protein>
    <recommendedName>
        <fullName evidence="10">Protein-export membrane protein SecG</fullName>
    </recommendedName>
</protein>
<sequence>MYILLIILTLICAVLLICVVLVQKSKGGGLSSSFAGSNQIMGVRRTNSFIEKLTWGLAGAICLLSILATFSMPKAINANSSRVNAAPAEQVIPGDFNTAAPEAAPAATPAPAATETPAEAPAQASDSETPTE</sequence>
<feature type="region of interest" description="Disordered" evidence="11">
    <location>
        <begin position="99"/>
        <end position="132"/>
    </location>
</feature>
<dbReference type="AlphaFoldDB" id="A0A4P7W2H5"/>
<keyword evidence="3 10" id="KW-0813">Transport</keyword>
<dbReference type="GO" id="GO:0043952">
    <property type="term" value="P:protein transport by the Sec complex"/>
    <property type="evidence" value="ECO:0007669"/>
    <property type="project" value="TreeGrafter"/>
</dbReference>
<dbReference type="InterPro" id="IPR004692">
    <property type="entry name" value="SecG"/>
</dbReference>
<evidence type="ECO:0000256" key="2">
    <source>
        <dbReference type="ARBA" id="ARBA00008445"/>
    </source>
</evidence>
<keyword evidence="4 10" id="KW-1003">Cell membrane</keyword>
<dbReference type="Pfam" id="PF03840">
    <property type="entry name" value="SecG"/>
    <property type="match status" value="1"/>
</dbReference>
<dbReference type="NCBIfam" id="TIGR00810">
    <property type="entry name" value="secG"/>
    <property type="match status" value="1"/>
</dbReference>
<evidence type="ECO:0000256" key="7">
    <source>
        <dbReference type="ARBA" id="ARBA00022989"/>
    </source>
</evidence>
<evidence type="ECO:0000256" key="8">
    <source>
        <dbReference type="ARBA" id="ARBA00023010"/>
    </source>
</evidence>
<comment type="caution">
    <text evidence="10">Lacks conserved residue(s) required for the propagation of feature annotation.</text>
</comment>
<keyword evidence="13" id="KW-1185">Reference proteome</keyword>
<dbReference type="KEGG" id="ddb:E7747_04310"/>
<evidence type="ECO:0000256" key="5">
    <source>
        <dbReference type="ARBA" id="ARBA00022692"/>
    </source>
</evidence>
<dbReference type="PANTHER" id="PTHR34182:SF1">
    <property type="entry name" value="PROTEIN-EXPORT MEMBRANE PROTEIN SECG"/>
    <property type="match status" value="1"/>
</dbReference>
<proteinExistence type="inferred from homology"/>
<evidence type="ECO:0000256" key="6">
    <source>
        <dbReference type="ARBA" id="ARBA00022927"/>
    </source>
</evidence>